<evidence type="ECO:0000256" key="1">
    <source>
        <dbReference type="SAM" id="MobiDB-lite"/>
    </source>
</evidence>
<gene>
    <name evidence="2" type="ORF">SPHINGO391_110004</name>
</gene>
<protein>
    <submittedName>
        <fullName evidence="2">Uncharacterized protein</fullName>
    </submittedName>
</protein>
<dbReference type="AlphaFoldDB" id="A0A5E7XRB6"/>
<name>A0A5E7XRB6_9SPHN</name>
<evidence type="ECO:0000313" key="2">
    <source>
        <dbReference type="EMBL" id="VVS96579.1"/>
    </source>
</evidence>
<sequence length="206" mass="22446">MATIREAGAITKKQLALRELHWPGASPHLWHRTANKGFATIPKTMPMILKIMDEMTKGAPVSSTYLTLWCSTWDNSFVVLNKHGDMANAAGFGGQRGEHTWATRMKKLKELNFIDIKAGKSGPMSNAIIWNPHLVLRWHHDQKTPGLTEASYNSLIEWALDIGAKDMTDPPAIVPPAQVVPPAPQQVPSAPPPPPPVTPAGEASDA</sequence>
<proteinExistence type="predicted"/>
<feature type="compositionally biased region" description="Pro residues" evidence="1">
    <location>
        <begin position="172"/>
        <end position="198"/>
    </location>
</feature>
<reference evidence="2 3" key="1">
    <citation type="submission" date="2019-09" db="EMBL/GenBank/DDBJ databases">
        <authorList>
            <person name="Dittami M. S."/>
        </authorList>
    </citation>
    <scope>NUCLEOTIDE SEQUENCE [LARGE SCALE GENOMIC DNA]</scope>
    <source>
        <strain evidence="2">SPHINGO391</strain>
    </source>
</reference>
<accession>A0A5E7XRB6</accession>
<dbReference type="RefSeq" id="WP_199860762.1">
    <property type="nucleotide sequence ID" value="NZ_LR701505.1"/>
</dbReference>
<evidence type="ECO:0000313" key="3">
    <source>
        <dbReference type="Proteomes" id="UP000326857"/>
    </source>
</evidence>
<feature type="region of interest" description="Disordered" evidence="1">
    <location>
        <begin position="169"/>
        <end position="206"/>
    </location>
</feature>
<organism evidence="2 3">
    <name type="scientific">Sphingomonas aurantiaca</name>
    <dbReference type="NCBI Taxonomy" id="185949"/>
    <lineage>
        <taxon>Bacteria</taxon>
        <taxon>Pseudomonadati</taxon>
        <taxon>Pseudomonadota</taxon>
        <taxon>Alphaproteobacteria</taxon>
        <taxon>Sphingomonadales</taxon>
        <taxon>Sphingomonadaceae</taxon>
        <taxon>Sphingomonas</taxon>
    </lineage>
</organism>
<dbReference type="Proteomes" id="UP000326857">
    <property type="component" value="Unassembled WGS sequence"/>
</dbReference>
<dbReference type="EMBL" id="CABVLI010000003">
    <property type="protein sequence ID" value="VVS96579.1"/>
    <property type="molecule type" value="Genomic_DNA"/>
</dbReference>